<comment type="similarity">
    <text evidence="1 3">Belongs to the class-III pyridoxal-phosphate-dependent aminotransferase family.</text>
</comment>
<dbReference type="GO" id="GO:0005829">
    <property type="term" value="C:cytosol"/>
    <property type="evidence" value="ECO:0007669"/>
    <property type="project" value="TreeGrafter"/>
</dbReference>
<dbReference type="InterPro" id="IPR015422">
    <property type="entry name" value="PyrdxlP-dep_Trfase_small"/>
</dbReference>
<proteinExistence type="inferred from homology"/>
<dbReference type="Gene3D" id="3.40.640.10">
    <property type="entry name" value="Type I PLP-dependent aspartate aminotransferase-like (Major domain)"/>
    <property type="match status" value="1"/>
</dbReference>
<dbReference type="GO" id="GO:0008483">
    <property type="term" value="F:transaminase activity"/>
    <property type="evidence" value="ECO:0007669"/>
    <property type="project" value="InterPro"/>
</dbReference>
<dbReference type="SUPFAM" id="SSF53383">
    <property type="entry name" value="PLP-dependent transferases"/>
    <property type="match status" value="1"/>
</dbReference>
<name>A0A4C2EBW8_9SACH</name>
<reference evidence="4 5" key="1">
    <citation type="submission" date="2019-01" db="EMBL/GenBank/DDBJ databases">
        <title>Draft Genome Sequencing of Zygosaccharomyces mellis Ca-7.</title>
        <authorList>
            <person name="Shiwa Y."/>
            <person name="Kanesaki Y."/>
            <person name="Ishige T."/>
            <person name="Mura K."/>
            <person name="Hori T."/>
            <person name="Tamura T."/>
        </authorList>
    </citation>
    <scope>NUCLEOTIDE SEQUENCE [LARGE SCALE GENOMIC DNA]</scope>
    <source>
        <strain evidence="4 5">Ca-7</strain>
    </source>
</reference>
<dbReference type="InterPro" id="IPR015424">
    <property type="entry name" value="PyrdxlP-dep_Trfase"/>
</dbReference>
<dbReference type="GO" id="GO:0030170">
    <property type="term" value="F:pyridoxal phosphate binding"/>
    <property type="evidence" value="ECO:0007669"/>
    <property type="project" value="InterPro"/>
</dbReference>
<organism evidence="4 5">
    <name type="scientific">Zygosaccharomyces mellis</name>
    <dbReference type="NCBI Taxonomy" id="42258"/>
    <lineage>
        <taxon>Eukaryota</taxon>
        <taxon>Fungi</taxon>
        <taxon>Dikarya</taxon>
        <taxon>Ascomycota</taxon>
        <taxon>Saccharomycotina</taxon>
        <taxon>Saccharomycetes</taxon>
        <taxon>Saccharomycetales</taxon>
        <taxon>Saccharomycetaceae</taxon>
        <taxon>Zygosaccharomyces</taxon>
    </lineage>
</organism>
<gene>
    <name evidence="4" type="ORF">ZYGM_000430</name>
</gene>
<dbReference type="InterPro" id="IPR005814">
    <property type="entry name" value="Aminotrans_3"/>
</dbReference>
<dbReference type="EMBL" id="BIMX01000041">
    <property type="protein sequence ID" value="GCF01645.1"/>
    <property type="molecule type" value="Genomic_DNA"/>
</dbReference>
<dbReference type="Pfam" id="PF00202">
    <property type="entry name" value="Aminotran_3"/>
    <property type="match status" value="1"/>
</dbReference>
<evidence type="ECO:0000313" key="5">
    <source>
        <dbReference type="Proteomes" id="UP000301737"/>
    </source>
</evidence>
<comment type="caution">
    <text evidence="4">The sequence shown here is derived from an EMBL/GenBank/DDBJ whole genome shotgun (WGS) entry which is preliminary data.</text>
</comment>
<accession>A0A4C2EBW8</accession>
<dbReference type="PANTHER" id="PTHR43094">
    <property type="entry name" value="AMINOTRANSFERASE"/>
    <property type="match status" value="1"/>
</dbReference>
<evidence type="ECO:0000256" key="2">
    <source>
        <dbReference type="ARBA" id="ARBA00022898"/>
    </source>
</evidence>
<dbReference type="PANTHER" id="PTHR43094:SF1">
    <property type="entry name" value="AMINOTRANSFERASE CLASS-III"/>
    <property type="match status" value="1"/>
</dbReference>
<dbReference type="OrthoDB" id="10261433at2759"/>
<evidence type="ECO:0000256" key="3">
    <source>
        <dbReference type="RuleBase" id="RU003560"/>
    </source>
</evidence>
<keyword evidence="5" id="KW-1185">Reference proteome</keyword>
<dbReference type="Gene3D" id="3.90.1150.10">
    <property type="entry name" value="Aspartate Aminotransferase, domain 1"/>
    <property type="match status" value="1"/>
</dbReference>
<protein>
    <recommendedName>
        <fullName evidence="6">Aminotransferase</fullName>
    </recommendedName>
</protein>
<evidence type="ECO:0000313" key="4">
    <source>
        <dbReference type="EMBL" id="GCF01645.1"/>
    </source>
</evidence>
<evidence type="ECO:0008006" key="6">
    <source>
        <dbReference type="Google" id="ProtNLM"/>
    </source>
</evidence>
<dbReference type="AlphaFoldDB" id="A0A4C2EBW8"/>
<evidence type="ECO:0000256" key="1">
    <source>
        <dbReference type="ARBA" id="ARBA00008954"/>
    </source>
</evidence>
<dbReference type="Proteomes" id="UP000301737">
    <property type="component" value="Unassembled WGS sequence"/>
</dbReference>
<sequence>MTVSVEKFAASNEPSYCFQATVNHVGPQIVGGRGLHIDIEKDGKVYKDILDGVTGAAVGALGWGDDEILEIINRAAKESTYSYAPTISNKSSEALAKFYIEHSPPGVFSSALWVTSGSESNENALRIIRQYYLERGLPNKLKLISRESSYHGFTLGAQGISWNPRIAPYEPYLMDQKNITLKMPVAYSYRFKKNSENEEQYSKRLLDILEKMILDNGPETIAAVIVETLPGSSLGTTPPPKGYLKGIRILCNRYDIIFYLDEVMCGTGRSNPNGKLNCWENFLDPSEGPDIQTVGKTLGSGYVTIAGVLVGPKIKDAFVNGSNTVFGGHTYSSHDFNCAVALGVQQKIARENLTANIFKMGSLLNGRLNEKLLSTDNIAGDVRGIGGFQSVEIVKNRETKEVFNSKDNIIGRLRQLCFENGLSIMGMPGNPDGTCGDRAIFAPAFIVTEVDIEKMVEIFVKCVNSFSKTLKQERIW</sequence>
<dbReference type="InterPro" id="IPR015421">
    <property type="entry name" value="PyrdxlP-dep_Trfase_major"/>
</dbReference>
<keyword evidence="2 3" id="KW-0663">Pyridoxal phosphate</keyword>